<reference evidence="3" key="1">
    <citation type="submission" date="2021-08" db="EMBL/GenBank/DDBJ databases">
        <title>Chromosome-Level Trichoderma cornu-damae using Hi-C Data.</title>
        <authorList>
            <person name="Kim C.S."/>
        </authorList>
    </citation>
    <scope>NUCLEOTIDE SEQUENCE</scope>
    <source>
        <strain evidence="3">KA19-0412C</strain>
    </source>
</reference>
<evidence type="ECO:0000313" key="4">
    <source>
        <dbReference type="Proteomes" id="UP000827724"/>
    </source>
</evidence>
<evidence type="ECO:0000313" key="3">
    <source>
        <dbReference type="EMBL" id="KAH6603721.1"/>
    </source>
</evidence>
<dbReference type="CDD" id="cd07724">
    <property type="entry name" value="POD-like_MBL-fold"/>
    <property type="match status" value="1"/>
</dbReference>
<feature type="domain" description="Metallo-beta-lactamase" evidence="2">
    <location>
        <begin position="24"/>
        <end position="195"/>
    </location>
</feature>
<accession>A0A9P8QFK6</accession>
<dbReference type="InterPro" id="IPR051682">
    <property type="entry name" value="Mito_Persulfide_Diox"/>
</dbReference>
<keyword evidence="1" id="KW-0479">Metal-binding</keyword>
<dbReference type="GO" id="GO:0050313">
    <property type="term" value="F:sulfur dioxygenase activity"/>
    <property type="evidence" value="ECO:0007669"/>
    <property type="project" value="InterPro"/>
</dbReference>
<dbReference type="PANTHER" id="PTHR43084:SF1">
    <property type="entry name" value="PERSULFIDE DIOXYGENASE ETHE1, MITOCHONDRIAL"/>
    <property type="match status" value="1"/>
</dbReference>
<dbReference type="SMART" id="SM00849">
    <property type="entry name" value="Lactamase_B"/>
    <property type="match status" value="1"/>
</dbReference>
<dbReference type="SUPFAM" id="SSF56281">
    <property type="entry name" value="Metallo-hydrolase/oxidoreductase"/>
    <property type="match status" value="1"/>
</dbReference>
<dbReference type="GO" id="GO:0006749">
    <property type="term" value="P:glutathione metabolic process"/>
    <property type="evidence" value="ECO:0007669"/>
    <property type="project" value="InterPro"/>
</dbReference>
<dbReference type="Proteomes" id="UP000827724">
    <property type="component" value="Unassembled WGS sequence"/>
</dbReference>
<dbReference type="Pfam" id="PF00753">
    <property type="entry name" value="Lactamase_B"/>
    <property type="match status" value="1"/>
</dbReference>
<dbReference type="AlphaFoldDB" id="A0A9P8QFK6"/>
<dbReference type="GO" id="GO:0070813">
    <property type="term" value="P:hydrogen sulfide metabolic process"/>
    <property type="evidence" value="ECO:0007669"/>
    <property type="project" value="TreeGrafter"/>
</dbReference>
<gene>
    <name evidence="3" type="ORF">Trco_008496</name>
</gene>
<comment type="caution">
    <text evidence="3">The sequence shown here is derived from an EMBL/GenBank/DDBJ whole genome shotgun (WGS) entry which is preliminary data.</text>
</comment>
<dbReference type="InterPro" id="IPR036866">
    <property type="entry name" value="RibonucZ/Hydroxyglut_hydro"/>
</dbReference>
<sequence>MAFSTKPPESTEPIIHDIFEHDTGTWQYVVADPSTLTAAVIDPVLDCDRTIQSITTRTADSLLALVKEKGYRVDWILETHVHADHLTAASYLQNRLAKEQGYNPSVAIGKRIGQVQRFFGKRYGVPEEQYEVVFDHLMDDGEIFDVDNVFCGDSVFHGDIGTARCDFPGGSADSLFSSGRKLLSLPGHVKIWTGHDYPPQGRGSPNACMSVHEHRAQNKHLKDGITAEEFISMRNERDAALPAPRMLHQSLQINIRGGRLPTPTEDGHRMLRIPLDPKGAEW</sequence>
<protein>
    <recommendedName>
        <fullName evidence="2">Metallo-beta-lactamase domain-containing protein</fullName>
    </recommendedName>
</protein>
<name>A0A9P8QFK6_9HYPO</name>
<proteinExistence type="predicted"/>
<dbReference type="InterPro" id="IPR044528">
    <property type="entry name" value="POD-like_MBL-fold"/>
</dbReference>
<organism evidence="3 4">
    <name type="scientific">Trichoderma cornu-damae</name>
    <dbReference type="NCBI Taxonomy" id="654480"/>
    <lineage>
        <taxon>Eukaryota</taxon>
        <taxon>Fungi</taxon>
        <taxon>Dikarya</taxon>
        <taxon>Ascomycota</taxon>
        <taxon>Pezizomycotina</taxon>
        <taxon>Sordariomycetes</taxon>
        <taxon>Hypocreomycetidae</taxon>
        <taxon>Hypocreales</taxon>
        <taxon>Hypocreaceae</taxon>
        <taxon>Trichoderma</taxon>
    </lineage>
</organism>
<evidence type="ECO:0000256" key="1">
    <source>
        <dbReference type="ARBA" id="ARBA00022723"/>
    </source>
</evidence>
<dbReference type="PANTHER" id="PTHR43084">
    <property type="entry name" value="PERSULFIDE DIOXYGENASE ETHE1"/>
    <property type="match status" value="1"/>
</dbReference>
<dbReference type="InterPro" id="IPR001279">
    <property type="entry name" value="Metallo-B-lactamas"/>
</dbReference>
<dbReference type="EMBL" id="JAIWOZ010000007">
    <property type="protein sequence ID" value="KAH6603721.1"/>
    <property type="molecule type" value="Genomic_DNA"/>
</dbReference>
<keyword evidence="4" id="KW-1185">Reference proteome</keyword>
<dbReference type="OrthoDB" id="449487at2759"/>
<evidence type="ECO:0000259" key="2">
    <source>
        <dbReference type="SMART" id="SM00849"/>
    </source>
</evidence>
<dbReference type="Gene3D" id="3.60.15.10">
    <property type="entry name" value="Ribonuclease Z/Hydroxyacylglutathione hydrolase-like"/>
    <property type="match status" value="2"/>
</dbReference>
<dbReference type="GO" id="GO:0046872">
    <property type="term" value="F:metal ion binding"/>
    <property type="evidence" value="ECO:0007669"/>
    <property type="project" value="UniProtKB-KW"/>
</dbReference>